<protein>
    <submittedName>
        <fullName evidence="1">Uncharacterized protein</fullName>
    </submittedName>
</protein>
<name>A0AAV7EIS6_ARIFI</name>
<evidence type="ECO:0000313" key="1">
    <source>
        <dbReference type="EMBL" id="KAG9448747.1"/>
    </source>
</evidence>
<keyword evidence="2" id="KW-1185">Reference proteome</keyword>
<sequence length="111" mass="12658">MAVKKCCRKSPFQIEGLCSLCFPFLPWKPNQILNKICPEIGDEASSTSFFLLDGEETLQTDPDRDGGETSIELTFVACACVCKQRLRHEPKSFLIARLRTIKEGYLRDFEH</sequence>
<dbReference type="AlphaFoldDB" id="A0AAV7EIS6"/>
<gene>
    <name evidence="1" type="ORF">H6P81_008712</name>
</gene>
<accession>A0AAV7EIS6</accession>
<reference evidence="1 2" key="1">
    <citation type="submission" date="2021-07" db="EMBL/GenBank/DDBJ databases">
        <title>The Aristolochia fimbriata genome: insights into angiosperm evolution, floral development and chemical biosynthesis.</title>
        <authorList>
            <person name="Jiao Y."/>
        </authorList>
    </citation>
    <scope>NUCLEOTIDE SEQUENCE [LARGE SCALE GENOMIC DNA]</scope>
    <source>
        <strain evidence="1">IBCAS-2021</strain>
        <tissue evidence="1">Leaf</tissue>
    </source>
</reference>
<evidence type="ECO:0000313" key="2">
    <source>
        <dbReference type="Proteomes" id="UP000825729"/>
    </source>
</evidence>
<dbReference type="Proteomes" id="UP000825729">
    <property type="component" value="Unassembled WGS sequence"/>
</dbReference>
<dbReference type="EMBL" id="JAINDJ010000004">
    <property type="protein sequence ID" value="KAG9448747.1"/>
    <property type="molecule type" value="Genomic_DNA"/>
</dbReference>
<comment type="caution">
    <text evidence="1">The sequence shown here is derived from an EMBL/GenBank/DDBJ whole genome shotgun (WGS) entry which is preliminary data.</text>
</comment>
<organism evidence="1 2">
    <name type="scientific">Aristolochia fimbriata</name>
    <name type="common">White veined hardy Dutchman's pipe vine</name>
    <dbReference type="NCBI Taxonomy" id="158543"/>
    <lineage>
        <taxon>Eukaryota</taxon>
        <taxon>Viridiplantae</taxon>
        <taxon>Streptophyta</taxon>
        <taxon>Embryophyta</taxon>
        <taxon>Tracheophyta</taxon>
        <taxon>Spermatophyta</taxon>
        <taxon>Magnoliopsida</taxon>
        <taxon>Magnoliidae</taxon>
        <taxon>Piperales</taxon>
        <taxon>Aristolochiaceae</taxon>
        <taxon>Aristolochia</taxon>
    </lineage>
</organism>
<proteinExistence type="predicted"/>